<keyword evidence="1" id="KW-0472">Membrane</keyword>
<dbReference type="OrthoDB" id="3225366at2759"/>
<keyword evidence="1" id="KW-1133">Transmembrane helix</keyword>
<keyword evidence="3" id="KW-1185">Reference proteome</keyword>
<reference evidence="2 3" key="1">
    <citation type="journal article" date="2020" name="ISME J.">
        <title>Uncovering the hidden diversity of litter-decomposition mechanisms in mushroom-forming fungi.</title>
        <authorList>
            <person name="Floudas D."/>
            <person name="Bentzer J."/>
            <person name="Ahren D."/>
            <person name="Johansson T."/>
            <person name="Persson P."/>
            <person name="Tunlid A."/>
        </authorList>
    </citation>
    <scope>NUCLEOTIDE SEQUENCE [LARGE SCALE GENOMIC DNA]</scope>
    <source>
        <strain evidence="2 3">CBS 175.51</strain>
    </source>
</reference>
<protein>
    <submittedName>
        <fullName evidence="2">Uncharacterized protein</fullName>
    </submittedName>
</protein>
<name>A0A8H5BLV6_9AGAR</name>
<feature type="transmembrane region" description="Helical" evidence="1">
    <location>
        <begin position="142"/>
        <end position="164"/>
    </location>
</feature>
<dbReference type="AlphaFoldDB" id="A0A8H5BLV6"/>
<dbReference type="Proteomes" id="UP000541558">
    <property type="component" value="Unassembled WGS sequence"/>
</dbReference>
<accession>A0A8H5BLV6</accession>
<dbReference type="EMBL" id="JAACJK010000163">
    <property type="protein sequence ID" value="KAF5325590.1"/>
    <property type="molecule type" value="Genomic_DNA"/>
</dbReference>
<comment type="caution">
    <text evidence="2">The sequence shown here is derived from an EMBL/GenBank/DDBJ whole genome shotgun (WGS) entry which is preliminary data.</text>
</comment>
<evidence type="ECO:0000256" key="1">
    <source>
        <dbReference type="SAM" id="Phobius"/>
    </source>
</evidence>
<gene>
    <name evidence="2" type="ORF">D9611_000842</name>
</gene>
<feature type="transmembrane region" description="Helical" evidence="1">
    <location>
        <begin position="170"/>
        <end position="192"/>
    </location>
</feature>
<keyword evidence="1" id="KW-0812">Transmembrane</keyword>
<evidence type="ECO:0000313" key="3">
    <source>
        <dbReference type="Proteomes" id="UP000541558"/>
    </source>
</evidence>
<sequence length="196" mass="21815">MSSPTTPRSRTRKDSKVNFQLPPLITAIKEGWQLTGENGAVVSSLLAGVAAQLLGFFKSTDNYQHAENGLQRFIVASCYWAMIFNIGAAISSFVMMDYLGEVPYYAAKNPDTKENPEAALPEIGRVPGTANHLLQRYSGSPGIWFCISLHCILTLIMAIMAYVWAEEVLWMKLTTLGATMWIVIPPFILVAWQRRN</sequence>
<proteinExistence type="predicted"/>
<feature type="transmembrane region" description="Helical" evidence="1">
    <location>
        <begin position="69"/>
        <end position="90"/>
    </location>
</feature>
<evidence type="ECO:0000313" key="2">
    <source>
        <dbReference type="EMBL" id="KAF5325590.1"/>
    </source>
</evidence>
<organism evidence="2 3">
    <name type="scientific">Ephemerocybe angulata</name>
    <dbReference type="NCBI Taxonomy" id="980116"/>
    <lineage>
        <taxon>Eukaryota</taxon>
        <taxon>Fungi</taxon>
        <taxon>Dikarya</taxon>
        <taxon>Basidiomycota</taxon>
        <taxon>Agaricomycotina</taxon>
        <taxon>Agaricomycetes</taxon>
        <taxon>Agaricomycetidae</taxon>
        <taxon>Agaricales</taxon>
        <taxon>Agaricineae</taxon>
        <taxon>Psathyrellaceae</taxon>
        <taxon>Ephemerocybe</taxon>
    </lineage>
</organism>